<accession>A0A1G6T858</accession>
<feature type="domain" description="PKD" evidence="1">
    <location>
        <begin position="125"/>
        <end position="171"/>
    </location>
</feature>
<name>A0A1G6T858_9MICO</name>
<dbReference type="Gene3D" id="2.60.40.10">
    <property type="entry name" value="Immunoglobulins"/>
    <property type="match status" value="1"/>
</dbReference>
<dbReference type="EMBL" id="FMYH01000006">
    <property type="protein sequence ID" value="SDD25183.1"/>
    <property type="molecule type" value="Genomic_DNA"/>
</dbReference>
<reference evidence="2 3" key="1">
    <citation type="submission" date="2016-09" db="EMBL/GenBank/DDBJ databases">
        <authorList>
            <person name="Capua I."/>
            <person name="De Benedictis P."/>
            <person name="Joannis T."/>
            <person name="Lombin L.H."/>
            <person name="Cattoli G."/>
        </authorList>
    </citation>
    <scope>NUCLEOTIDE SEQUENCE [LARGE SCALE GENOMIC DNA]</scope>
    <source>
        <strain evidence="2 3">ISLP-3</strain>
    </source>
</reference>
<dbReference type="InterPro" id="IPR035986">
    <property type="entry name" value="PKD_dom_sf"/>
</dbReference>
<dbReference type="InterPro" id="IPR000601">
    <property type="entry name" value="PKD_dom"/>
</dbReference>
<evidence type="ECO:0000259" key="1">
    <source>
        <dbReference type="PROSITE" id="PS50093"/>
    </source>
</evidence>
<organism evidence="2 3">
    <name type="scientific">Sanguibacter gelidistatuariae</name>
    <dbReference type="NCBI Taxonomy" id="1814289"/>
    <lineage>
        <taxon>Bacteria</taxon>
        <taxon>Bacillati</taxon>
        <taxon>Actinomycetota</taxon>
        <taxon>Actinomycetes</taxon>
        <taxon>Micrococcales</taxon>
        <taxon>Sanguibacteraceae</taxon>
        <taxon>Sanguibacter</taxon>
    </lineage>
</organism>
<dbReference type="PROSITE" id="PS50093">
    <property type="entry name" value="PKD"/>
    <property type="match status" value="1"/>
</dbReference>
<dbReference type="Proteomes" id="UP000199039">
    <property type="component" value="Unassembled WGS sequence"/>
</dbReference>
<dbReference type="OrthoDB" id="5192284at2"/>
<dbReference type="SUPFAM" id="SSF49299">
    <property type="entry name" value="PKD domain"/>
    <property type="match status" value="1"/>
</dbReference>
<gene>
    <name evidence="2" type="ORF">SAMN05216410_3047</name>
</gene>
<evidence type="ECO:0000313" key="3">
    <source>
        <dbReference type="Proteomes" id="UP000199039"/>
    </source>
</evidence>
<proteinExistence type="predicted"/>
<dbReference type="AlphaFoldDB" id="A0A1G6T858"/>
<keyword evidence="3" id="KW-1185">Reference proteome</keyword>
<dbReference type="GO" id="GO:0005975">
    <property type="term" value="P:carbohydrate metabolic process"/>
    <property type="evidence" value="ECO:0007669"/>
    <property type="project" value="UniProtKB-ARBA"/>
</dbReference>
<evidence type="ECO:0000313" key="2">
    <source>
        <dbReference type="EMBL" id="SDD25183.1"/>
    </source>
</evidence>
<sequence length="215" mass="22898">MPTTIYETANIAAACVGQAGLDLQTCDPDLGFTVNPTVIQTLQADGTYSEPELNSVLVCNRAPGTAPLVVTQADFRTLRLTPSAIVVGPTQGWVPVNMIAVVYTDAQPQVITTTLLGQPVTVRATPHDFVWDWADGSTPTTTTDPGQPWPNHTVAYAYTRAGQYTVTMTTTWTGEYSLDSGATYTPITGTAATISTAPPLTVKELRTHLVEDPIS</sequence>
<protein>
    <recommendedName>
        <fullName evidence="1">PKD domain-containing protein</fullName>
    </recommendedName>
</protein>
<dbReference type="RefSeq" id="WP_093184632.1">
    <property type="nucleotide sequence ID" value="NZ_FMYH01000006.1"/>
</dbReference>
<dbReference type="InterPro" id="IPR013783">
    <property type="entry name" value="Ig-like_fold"/>
</dbReference>
<dbReference type="STRING" id="1814289.SAMN05216410_3047"/>